<evidence type="ECO:0000313" key="2">
    <source>
        <dbReference type="Proteomes" id="UP000813463"/>
    </source>
</evidence>
<dbReference type="RefSeq" id="XP_021857725.2">
    <property type="nucleotide sequence ID" value="XM_022002033.2"/>
</dbReference>
<evidence type="ECO:0000313" key="3">
    <source>
        <dbReference type="RefSeq" id="XP_021857725.2"/>
    </source>
</evidence>
<protein>
    <submittedName>
        <fullName evidence="3 4">Uncharacterized protein isoform X1</fullName>
    </submittedName>
</protein>
<proteinExistence type="predicted"/>
<evidence type="ECO:0000256" key="1">
    <source>
        <dbReference type="ARBA" id="ARBA00022737"/>
    </source>
</evidence>
<dbReference type="InterPro" id="IPR011042">
    <property type="entry name" value="6-blade_b-propeller_TolB-like"/>
</dbReference>
<keyword evidence="2" id="KW-1185">Reference proteome</keyword>
<dbReference type="GeneID" id="110796941"/>
<dbReference type="GO" id="GO:0061630">
    <property type="term" value="F:ubiquitin protein ligase activity"/>
    <property type="evidence" value="ECO:0000318"/>
    <property type="project" value="GO_Central"/>
</dbReference>
<organism evidence="2 3">
    <name type="scientific">Spinacia oleracea</name>
    <name type="common">Spinach</name>
    <dbReference type="NCBI Taxonomy" id="3562"/>
    <lineage>
        <taxon>Eukaryota</taxon>
        <taxon>Viridiplantae</taxon>
        <taxon>Streptophyta</taxon>
        <taxon>Embryophyta</taxon>
        <taxon>Tracheophyta</taxon>
        <taxon>Spermatophyta</taxon>
        <taxon>Magnoliopsida</taxon>
        <taxon>eudicotyledons</taxon>
        <taxon>Gunneridae</taxon>
        <taxon>Pentapetalae</taxon>
        <taxon>Caryophyllales</taxon>
        <taxon>Chenopodiaceae</taxon>
        <taxon>Chenopodioideae</taxon>
        <taxon>Anserineae</taxon>
        <taxon>Spinacia</taxon>
    </lineage>
</organism>
<dbReference type="InterPro" id="IPR001258">
    <property type="entry name" value="NHL_repeat"/>
</dbReference>
<dbReference type="GO" id="GO:0000209">
    <property type="term" value="P:protein polyubiquitination"/>
    <property type="evidence" value="ECO:0000318"/>
    <property type="project" value="GO_Central"/>
</dbReference>
<dbReference type="GO" id="GO:0043161">
    <property type="term" value="P:proteasome-mediated ubiquitin-dependent protein catabolic process"/>
    <property type="evidence" value="ECO:0000318"/>
    <property type="project" value="GO_Central"/>
</dbReference>
<reference evidence="2" key="1">
    <citation type="journal article" date="2021" name="Nat. Commun.">
        <title>Genomic analyses provide insights into spinach domestication and the genetic basis of agronomic traits.</title>
        <authorList>
            <person name="Cai X."/>
            <person name="Sun X."/>
            <person name="Xu C."/>
            <person name="Sun H."/>
            <person name="Wang X."/>
            <person name="Ge C."/>
            <person name="Zhang Z."/>
            <person name="Wang Q."/>
            <person name="Fei Z."/>
            <person name="Jiao C."/>
            <person name="Wang Q."/>
        </authorList>
    </citation>
    <scope>NUCLEOTIDE SEQUENCE [LARGE SCALE GENOMIC DNA]</scope>
    <source>
        <strain evidence="2">cv. Varoflay</strain>
    </source>
</reference>
<dbReference type="AlphaFoldDB" id="A0A9R0K424"/>
<keyword evidence="1" id="KW-0677">Repeat</keyword>
<evidence type="ECO:0000313" key="4">
    <source>
        <dbReference type="RefSeq" id="XP_056687704.1"/>
    </source>
</evidence>
<dbReference type="PANTHER" id="PTHR46388:SF3">
    <property type="entry name" value="DUF1618 DOMAIN-CONTAINING PROTEIN"/>
    <property type="match status" value="1"/>
</dbReference>
<dbReference type="RefSeq" id="XP_056687704.1">
    <property type="nucleotide sequence ID" value="XM_056831726.1"/>
</dbReference>
<reference evidence="3 4" key="2">
    <citation type="submission" date="2025-05" db="UniProtKB">
        <authorList>
            <consortium name="RefSeq"/>
        </authorList>
    </citation>
    <scope>IDENTIFICATION</scope>
    <source>
        <tissue evidence="3 4">Leaf</tissue>
    </source>
</reference>
<sequence length="761" mass="85444">MAFRYRNLRRISTVFPRLLSGAGCEHCGEATNIASCSMPLAHTLEKIDTIGAWRGVHVSRLSTFAEISKEVPQEVDLIAYIRSTFDLVEGPSHRWVNVSDKSIEFFNKDGAFLLVAGEFLDDPSGCQSDRIHMFEKVKLLQQRYPWLHVFAFQSCASVCSMSDHDRLINVIMEEYIPFPILLCSKIFPEVASRPCCMLLKGLKDPPLYHERDIDLSILHEVIKDLSEQLAKNASNANKLNSTWSKIREGFKEPYACSSLQNLVLCFPACISADESGNRLFLSDSNHHRVIVSDCDGGILDMIGSSPGFEDGDFETAKLMRPAASYYHASEDYLYIVDSENHAIRRADMGRRVLETLYPTCNDKGRSGLWSRVLDKLGFKRDAGMKSVEFDSEALLFPWHLLKSVDDDLLIMNKSFNSVWIMDMGSGMIRNVVKGHGDIMELCGKQIMEKVSHLKDISHDFLQQLVHSSYSLGGISYSGLVSSLVALGDRLLICDTVSQRVMMMNRQADSSSSIEFSNLRVLALPYWLSFPLERAFTTGSVWEAHVDHLQSFTLLPGKIDVRCTIGIPGKTELVEPLEESCVWRQVRGAAVEVSGLNNTAATKEKVSAAKRWSAQKWYDDLDNLVFEEEPELSSEENTTPHTDLEDGKIHINCAVNTSPGTSEVFILAPLYLKLQSSYKTCKDTEEKAAIIAEILKPDRTEKSVRDEIVHSLLSLNRDLGELVFVKPLRIKLRLEIINPPKPENSRDIILTDSTVDVNVTLS</sequence>
<dbReference type="KEGG" id="soe:110796941"/>
<accession>A0A9R0K424</accession>
<dbReference type="Proteomes" id="UP000813463">
    <property type="component" value="Chromosome 6"/>
</dbReference>
<dbReference type="PANTHER" id="PTHR46388">
    <property type="entry name" value="NHL REPEAT-CONTAINING PROTEIN 2"/>
    <property type="match status" value="1"/>
</dbReference>
<dbReference type="Gene3D" id="2.120.10.30">
    <property type="entry name" value="TolB, C-terminal domain"/>
    <property type="match status" value="1"/>
</dbReference>
<dbReference type="Pfam" id="PF01436">
    <property type="entry name" value="NHL"/>
    <property type="match status" value="1"/>
</dbReference>
<dbReference type="SUPFAM" id="SSF63825">
    <property type="entry name" value="YWTD domain"/>
    <property type="match status" value="1"/>
</dbReference>
<gene>
    <name evidence="3 4" type="primary">LOC110796941</name>
</gene>
<name>A0A9R0K424_SPIOL</name>